<dbReference type="InterPro" id="IPR000010">
    <property type="entry name" value="Cystatin_dom"/>
</dbReference>
<dbReference type="EMBL" id="PZQS01000008">
    <property type="protein sequence ID" value="PVD25701.1"/>
    <property type="molecule type" value="Genomic_DNA"/>
</dbReference>
<dbReference type="AlphaFoldDB" id="A0A2T7NX04"/>
<dbReference type="Proteomes" id="UP000245119">
    <property type="component" value="Linkage Group LG8"/>
</dbReference>
<keyword evidence="1" id="KW-0732">Signal</keyword>
<name>A0A2T7NX04_POMCA</name>
<dbReference type="SUPFAM" id="SSF54403">
    <property type="entry name" value="Cystatin/monellin"/>
    <property type="match status" value="1"/>
</dbReference>
<keyword evidence="4" id="KW-1185">Reference proteome</keyword>
<feature type="signal peptide" evidence="1">
    <location>
        <begin position="1"/>
        <end position="21"/>
    </location>
</feature>
<gene>
    <name evidence="3" type="ORF">C0Q70_13361</name>
</gene>
<protein>
    <recommendedName>
        <fullName evidence="2">Cystatin domain-containing protein</fullName>
    </recommendedName>
</protein>
<reference evidence="3 4" key="1">
    <citation type="submission" date="2018-04" db="EMBL/GenBank/DDBJ databases">
        <title>The genome of golden apple snail Pomacea canaliculata provides insight into stress tolerance and invasive adaptation.</title>
        <authorList>
            <person name="Liu C."/>
            <person name="Liu B."/>
            <person name="Ren Y."/>
            <person name="Zhang Y."/>
            <person name="Wang H."/>
            <person name="Li S."/>
            <person name="Jiang F."/>
            <person name="Yin L."/>
            <person name="Zhang G."/>
            <person name="Qian W."/>
            <person name="Fan W."/>
        </authorList>
    </citation>
    <scope>NUCLEOTIDE SEQUENCE [LARGE SCALE GENOMIC DNA]</scope>
    <source>
        <strain evidence="3">SZHN2017</strain>
        <tissue evidence="3">Muscle</tissue>
    </source>
</reference>
<proteinExistence type="predicted"/>
<sequence>MATSQLLVCAVAAVILAVVSGQLAGGISNVNLSMDAEPVTFAVDAINLKFSALAASTNDTYTPRQLVAIINAQQQVVSGMNYILTLLVAAGPQVTSSKTFFYFWDLQLEKYECSLLSRFLAIMSRDYNCFLGKPRYEATAMLP</sequence>
<evidence type="ECO:0000313" key="4">
    <source>
        <dbReference type="Proteomes" id="UP000245119"/>
    </source>
</evidence>
<organism evidence="3 4">
    <name type="scientific">Pomacea canaliculata</name>
    <name type="common">Golden apple snail</name>
    <dbReference type="NCBI Taxonomy" id="400727"/>
    <lineage>
        <taxon>Eukaryota</taxon>
        <taxon>Metazoa</taxon>
        <taxon>Spiralia</taxon>
        <taxon>Lophotrochozoa</taxon>
        <taxon>Mollusca</taxon>
        <taxon>Gastropoda</taxon>
        <taxon>Caenogastropoda</taxon>
        <taxon>Architaenioglossa</taxon>
        <taxon>Ampullarioidea</taxon>
        <taxon>Ampullariidae</taxon>
        <taxon>Pomacea</taxon>
    </lineage>
</organism>
<dbReference type="InterPro" id="IPR046350">
    <property type="entry name" value="Cystatin_sf"/>
</dbReference>
<dbReference type="Pfam" id="PF00031">
    <property type="entry name" value="Cystatin"/>
    <property type="match status" value="1"/>
</dbReference>
<evidence type="ECO:0000256" key="1">
    <source>
        <dbReference type="SAM" id="SignalP"/>
    </source>
</evidence>
<evidence type="ECO:0000259" key="2">
    <source>
        <dbReference type="Pfam" id="PF00031"/>
    </source>
</evidence>
<feature type="chain" id="PRO_5015444134" description="Cystatin domain-containing protein" evidence="1">
    <location>
        <begin position="22"/>
        <end position="143"/>
    </location>
</feature>
<dbReference type="Gene3D" id="3.10.450.10">
    <property type="match status" value="1"/>
</dbReference>
<comment type="caution">
    <text evidence="3">The sequence shown here is derived from an EMBL/GenBank/DDBJ whole genome shotgun (WGS) entry which is preliminary data.</text>
</comment>
<evidence type="ECO:0000313" key="3">
    <source>
        <dbReference type="EMBL" id="PVD25701.1"/>
    </source>
</evidence>
<dbReference type="CDD" id="cd00042">
    <property type="entry name" value="CY"/>
    <property type="match status" value="1"/>
</dbReference>
<feature type="domain" description="Cystatin" evidence="2">
    <location>
        <begin position="64"/>
        <end position="95"/>
    </location>
</feature>
<accession>A0A2T7NX04</accession>
<dbReference type="GO" id="GO:0004869">
    <property type="term" value="F:cysteine-type endopeptidase inhibitor activity"/>
    <property type="evidence" value="ECO:0007669"/>
    <property type="project" value="InterPro"/>
</dbReference>
<dbReference type="OrthoDB" id="6131664at2759"/>